<gene>
    <name evidence="11 13" type="primary">apt</name>
    <name evidence="13" type="ORF">ZMTM_22670</name>
</gene>
<evidence type="ECO:0000259" key="12">
    <source>
        <dbReference type="Pfam" id="PF00156"/>
    </source>
</evidence>
<dbReference type="PANTHER" id="PTHR32315:SF3">
    <property type="entry name" value="ADENINE PHOSPHORIBOSYLTRANSFERASE"/>
    <property type="match status" value="1"/>
</dbReference>
<evidence type="ECO:0000313" key="13">
    <source>
        <dbReference type="EMBL" id="BCM26008.1"/>
    </source>
</evidence>
<reference evidence="13" key="1">
    <citation type="journal article" date="2021" name="Arch. Microbiol.">
        <title>Methyloradius palustris gen. nov., sp. nov., a methanol-oxidizing bacterium isolated from snow.</title>
        <authorList>
            <person name="Miyadera T."/>
            <person name="Kojima H."/>
            <person name="Fukui M."/>
        </authorList>
    </citation>
    <scope>NUCLEOTIDE SEQUENCE</scope>
    <source>
        <strain evidence="13">Zm11</strain>
    </source>
</reference>
<comment type="catalytic activity">
    <reaction evidence="1 11">
        <text>AMP + diphosphate = 5-phospho-alpha-D-ribose 1-diphosphate + adenine</text>
        <dbReference type="Rhea" id="RHEA:16609"/>
        <dbReference type="ChEBI" id="CHEBI:16708"/>
        <dbReference type="ChEBI" id="CHEBI:33019"/>
        <dbReference type="ChEBI" id="CHEBI:58017"/>
        <dbReference type="ChEBI" id="CHEBI:456215"/>
        <dbReference type="EC" id="2.4.2.7"/>
    </reaction>
</comment>
<dbReference type="Gene3D" id="3.40.50.2020">
    <property type="match status" value="1"/>
</dbReference>
<dbReference type="NCBIfam" id="TIGR01090">
    <property type="entry name" value="apt"/>
    <property type="match status" value="1"/>
</dbReference>
<evidence type="ECO:0000313" key="14">
    <source>
        <dbReference type="Proteomes" id="UP000826722"/>
    </source>
</evidence>
<evidence type="ECO:0000256" key="3">
    <source>
        <dbReference type="ARBA" id="ARBA00004496"/>
    </source>
</evidence>
<keyword evidence="14" id="KW-1185">Reference proteome</keyword>
<protein>
    <recommendedName>
        <fullName evidence="6 11">Adenine phosphoribosyltransferase</fullName>
        <shortName evidence="11">APRT</shortName>
        <ecNumber evidence="6 11">2.4.2.7</ecNumber>
    </recommendedName>
</protein>
<keyword evidence="9 11" id="KW-0808">Transferase</keyword>
<accession>A0A8D5K1R1</accession>
<evidence type="ECO:0000256" key="7">
    <source>
        <dbReference type="ARBA" id="ARBA00022490"/>
    </source>
</evidence>
<feature type="domain" description="Phosphoribosyltransferase" evidence="12">
    <location>
        <begin position="34"/>
        <end position="151"/>
    </location>
</feature>
<dbReference type="CDD" id="cd06223">
    <property type="entry name" value="PRTases_typeI"/>
    <property type="match status" value="1"/>
</dbReference>
<evidence type="ECO:0000256" key="4">
    <source>
        <dbReference type="ARBA" id="ARBA00004659"/>
    </source>
</evidence>
<evidence type="ECO:0000256" key="5">
    <source>
        <dbReference type="ARBA" id="ARBA00008391"/>
    </source>
</evidence>
<dbReference type="InterPro" id="IPR050054">
    <property type="entry name" value="UPRTase/APRTase"/>
</dbReference>
<dbReference type="Proteomes" id="UP000826722">
    <property type="component" value="Chromosome"/>
</dbReference>
<sequence length="175" mass="19028">MLFTSLIRTIPHYPKQGIQFRDITTLLKDPIGFRIAIDELAKRYSDQKIEKVAGIEARGFIIGAALAYKLGVGFVPVRKPGKLPAETIGHDYALEYGSDRIEIHTDAISQGERILLVDDLIATGGTAEAAALLIQKLGGEIVECAFVIDLPDLGGTKRLAQNGLKSFSLCEFEGE</sequence>
<dbReference type="GO" id="GO:0003999">
    <property type="term" value="F:adenine phosphoribosyltransferase activity"/>
    <property type="evidence" value="ECO:0007669"/>
    <property type="project" value="UniProtKB-UniRule"/>
</dbReference>
<dbReference type="FunFam" id="3.40.50.2020:FF:000021">
    <property type="entry name" value="Adenine phosphoribosyltransferase"/>
    <property type="match status" value="1"/>
</dbReference>
<comment type="pathway">
    <text evidence="4 11">Purine metabolism; AMP biosynthesis via salvage pathway; AMP from adenine: step 1/1.</text>
</comment>
<dbReference type="HAMAP" id="MF_00004">
    <property type="entry name" value="Aden_phosphoribosyltr"/>
    <property type="match status" value="1"/>
</dbReference>
<dbReference type="GO" id="GO:0002055">
    <property type="term" value="F:adenine binding"/>
    <property type="evidence" value="ECO:0007669"/>
    <property type="project" value="TreeGrafter"/>
</dbReference>
<keyword evidence="7 11" id="KW-0963">Cytoplasm</keyword>
<dbReference type="InterPro" id="IPR005764">
    <property type="entry name" value="Ade_phspho_trans"/>
</dbReference>
<dbReference type="UniPathway" id="UPA00588">
    <property type="reaction ID" value="UER00646"/>
</dbReference>
<dbReference type="GO" id="GO:0006166">
    <property type="term" value="P:purine ribonucleoside salvage"/>
    <property type="evidence" value="ECO:0007669"/>
    <property type="project" value="UniProtKB-UniRule"/>
</dbReference>
<dbReference type="GO" id="GO:0016208">
    <property type="term" value="F:AMP binding"/>
    <property type="evidence" value="ECO:0007669"/>
    <property type="project" value="TreeGrafter"/>
</dbReference>
<comment type="function">
    <text evidence="2 11">Catalyzes a salvage reaction resulting in the formation of AMP, that is energically less costly than de novo synthesis.</text>
</comment>
<proteinExistence type="inferred from homology"/>
<dbReference type="GO" id="GO:0005737">
    <property type="term" value="C:cytoplasm"/>
    <property type="evidence" value="ECO:0007669"/>
    <property type="project" value="UniProtKB-SubCell"/>
</dbReference>
<keyword evidence="10 11" id="KW-0660">Purine salvage</keyword>
<dbReference type="GO" id="GO:0044209">
    <property type="term" value="P:AMP salvage"/>
    <property type="evidence" value="ECO:0007669"/>
    <property type="project" value="UniProtKB-UniRule"/>
</dbReference>
<comment type="subcellular location">
    <subcellularLocation>
        <location evidence="3 11">Cytoplasm</location>
    </subcellularLocation>
</comment>
<dbReference type="AlphaFoldDB" id="A0A8D5K1R1"/>
<evidence type="ECO:0000256" key="8">
    <source>
        <dbReference type="ARBA" id="ARBA00022676"/>
    </source>
</evidence>
<dbReference type="NCBIfam" id="NF002634">
    <property type="entry name" value="PRK02304.1-3"/>
    <property type="match status" value="1"/>
</dbReference>
<evidence type="ECO:0000256" key="1">
    <source>
        <dbReference type="ARBA" id="ARBA00000868"/>
    </source>
</evidence>
<dbReference type="KEGG" id="mpau:ZMTM_22670"/>
<dbReference type="RefSeq" id="WP_221764040.1">
    <property type="nucleotide sequence ID" value="NZ_AP024110.1"/>
</dbReference>
<dbReference type="GO" id="GO:0006168">
    <property type="term" value="P:adenine salvage"/>
    <property type="evidence" value="ECO:0007669"/>
    <property type="project" value="InterPro"/>
</dbReference>
<dbReference type="Pfam" id="PF00156">
    <property type="entry name" value="Pribosyltran"/>
    <property type="match status" value="1"/>
</dbReference>
<keyword evidence="8 11" id="KW-0328">Glycosyltransferase</keyword>
<evidence type="ECO:0000256" key="10">
    <source>
        <dbReference type="ARBA" id="ARBA00022726"/>
    </source>
</evidence>
<name>A0A8D5K1R1_9PROT</name>
<evidence type="ECO:0000256" key="11">
    <source>
        <dbReference type="HAMAP-Rule" id="MF_00004"/>
    </source>
</evidence>
<dbReference type="EC" id="2.4.2.7" evidence="6 11"/>
<dbReference type="NCBIfam" id="NF002632">
    <property type="entry name" value="PRK02304.1-1"/>
    <property type="match status" value="1"/>
</dbReference>
<evidence type="ECO:0000256" key="6">
    <source>
        <dbReference type="ARBA" id="ARBA00011893"/>
    </source>
</evidence>
<dbReference type="InterPro" id="IPR000836">
    <property type="entry name" value="PRTase_dom"/>
</dbReference>
<dbReference type="EMBL" id="AP024110">
    <property type="protein sequence ID" value="BCM26008.1"/>
    <property type="molecule type" value="Genomic_DNA"/>
</dbReference>
<organism evidence="13 14">
    <name type="scientific">Methyloradius palustris</name>
    <dbReference type="NCBI Taxonomy" id="2778876"/>
    <lineage>
        <taxon>Bacteria</taxon>
        <taxon>Pseudomonadati</taxon>
        <taxon>Pseudomonadota</taxon>
        <taxon>Betaproteobacteria</taxon>
        <taxon>Nitrosomonadales</taxon>
        <taxon>Methylophilaceae</taxon>
        <taxon>Methyloradius</taxon>
    </lineage>
</organism>
<dbReference type="NCBIfam" id="NF002636">
    <property type="entry name" value="PRK02304.1-5"/>
    <property type="match status" value="1"/>
</dbReference>
<comment type="similarity">
    <text evidence="5 11">Belongs to the purine/pyrimidine phosphoribosyltransferase family.</text>
</comment>
<dbReference type="InterPro" id="IPR029057">
    <property type="entry name" value="PRTase-like"/>
</dbReference>
<comment type="subunit">
    <text evidence="11">Homodimer.</text>
</comment>
<dbReference type="PANTHER" id="PTHR32315">
    <property type="entry name" value="ADENINE PHOSPHORIBOSYLTRANSFERASE"/>
    <property type="match status" value="1"/>
</dbReference>
<evidence type="ECO:0000256" key="9">
    <source>
        <dbReference type="ARBA" id="ARBA00022679"/>
    </source>
</evidence>
<dbReference type="SUPFAM" id="SSF53271">
    <property type="entry name" value="PRTase-like"/>
    <property type="match status" value="1"/>
</dbReference>
<evidence type="ECO:0000256" key="2">
    <source>
        <dbReference type="ARBA" id="ARBA00003968"/>
    </source>
</evidence>